<organism evidence="2 3">
    <name type="scientific">Steinernema hermaphroditum</name>
    <dbReference type="NCBI Taxonomy" id="289476"/>
    <lineage>
        <taxon>Eukaryota</taxon>
        <taxon>Metazoa</taxon>
        <taxon>Ecdysozoa</taxon>
        <taxon>Nematoda</taxon>
        <taxon>Chromadorea</taxon>
        <taxon>Rhabditida</taxon>
        <taxon>Tylenchina</taxon>
        <taxon>Panagrolaimomorpha</taxon>
        <taxon>Strongyloidoidea</taxon>
        <taxon>Steinernematidae</taxon>
        <taxon>Steinernema</taxon>
    </lineage>
</organism>
<reference evidence="2" key="1">
    <citation type="submission" date="2023-06" db="EMBL/GenBank/DDBJ databases">
        <title>Genomic analysis of the entomopathogenic nematode Steinernema hermaphroditum.</title>
        <authorList>
            <person name="Schwarz E.M."/>
            <person name="Heppert J.K."/>
            <person name="Baniya A."/>
            <person name="Schwartz H.T."/>
            <person name="Tan C.-H."/>
            <person name="Antoshechkin I."/>
            <person name="Sternberg P.W."/>
            <person name="Goodrich-Blair H."/>
            <person name="Dillman A.R."/>
        </authorList>
    </citation>
    <scope>NUCLEOTIDE SEQUENCE</scope>
    <source>
        <strain evidence="2">PS9179</strain>
        <tissue evidence="2">Whole animal</tissue>
    </source>
</reference>
<keyword evidence="1" id="KW-0472">Membrane</keyword>
<dbReference type="EMBL" id="JAUCMV010000001">
    <property type="protein sequence ID" value="KAK0428118.1"/>
    <property type="molecule type" value="Genomic_DNA"/>
</dbReference>
<evidence type="ECO:0000256" key="1">
    <source>
        <dbReference type="SAM" id="Phobius"/>
    </source>
</evidence>
<dbReference type="Gene3D" id="1.20.1070.10">
    <property type="entry name" value="Rhodopsin 7-helix transmembrane proteins"/>
    <property type="match status" value="1"/>
</dbReference>
<keyword evidence="1" id="KW-0812">Transmembrane</keyword>
<evidence type="ECO:0000313" key="3">
    <source>
        <dbReference type="Proteomes" id="UP001175271"/>
    </source>
</evidence>
<dbReference type="Proteomes" id="UP001175271">
    <property type="component" value="Unassembled WGS sequence"/>
</dbReference>
<feature type="transmembrane region" description="Helical" evidence="1">
    <location>
        <begin position="89"/>
        <end position="113"/>
    </location>
</feature>
<proteinExistence type="predicted"/>
<sequence length="321" mass="36393">MNLSAEGDTVPSNYRIVYGVSYIFLAALPLPIYVFMLYVIMKTSSFRRYMCYWIIFLLGVFESIQLCGQIYLGIVVVRNDPGPKIVEKFFMAINSFTLSGAMQMTFLLSFNRLCVITEWIYAPKVFYKGCMVVAIVYVSALICVFSTDLAGLSYYPTLLVHIYDNNYPLSVLFADVDSFFAAGCVGFSFIFYIFTVCYLILQRLSLKLINPGAIPKRELVILFQGIVIFALQTILVIASLPGFSFIPNVPFVYWATGAYNIFGIIAAGWVNPIMYYVMNRKLRRNMNDQFKEKVPFWKKSEVGTANNSLFHVPVSSHASAQ</sequence>
<dbReference type="InterPro" id="IPR019425">
    <property type="entry name" value="7TM_GPCR_serpentine_rcpt_Srt"/>
</dbReference>
<keyword evidence="3" id="KW-1185">Reference proteome</keyword>
<dbReference type="SUPFAM" id="SSF81321">
    <property type="entry name" value="Family A G protein-coupled receptor-like"/>
    <property type="match status" value="1"/>
</dbReference>
<feature type="transmembrane region" description="Helical" evidence="1">
    <location>
        <begin position="252"/>
        <end position="277"/>
    </location>
</feature>
<feature type="transmembrane region" description="Helical" evidence="1">
    <location>
        <begin position="179"/>
        <end position="201"/>
    </location>
</feature>
<accession>A0AA39MBV6</accession>
<protein>
    <recommendedName>
        <fullName evidence="4">7TM GPCR serpentine receptor class x (Srx) domain-containing protein</fullName>
    </recommendedName>
</protein>
<feature type="transmembrane region" description="Helical" evidence="1">
    <location>
        <begin position="52"/>
        <end position="77"/>
    </location>
</feature>
<feature type="transmembrane region" description="Helical" evidence="1">
    <location>
        <begin position="20"/>
        <end position="40"/>
    </location>
</feature>
<name>A0AA39MBV6_9BILA</name>
<feature type="transmembrane region" description="Helical" evidence="1">
    <location>
        <begin position="221"/>
        <end position="246"/>
    </location>
</feature>
<gene>
    <name evidence="2" type="ORF">QR680_010617</name>
</gene>
<evidence type="ECO:0000313" key="2">
    <source>
        <dbReference type="EMBL" id="KAK0428118.1"/>
    </source>
</evidence>
<comment type="caution">
    <text evidence="2">The sequence shown here is derived from an EMBL/GenBank/DDBJ whole genome shotgun (WGS) entry which is preliminary data.</text>
</comment>
<feature type="transmembrane region" description="Helical" evidence="1">
    <location>
        <begin position="125"/>
        <end position="147"/>
    </location>
</feature>
<keyword evidence="1" id="KW-1133">Transmembrane helix</keyword>
<evidence type="ECO:0008006" key="4">
    <source>
        <dbReference type="Google" id="ProtNLM"/>
    </source>
</evidence>
<dbReference type="PANTHER" id="PTHR23021">
    <property type="entry name" value="SERPENTINE RECEPTOR, CLASS T"/>
    <property type="match status" value="1"/>
</dbReference>
<dbReference type="AlphaFoldDB" id="A0AA39MBV6"/>